<reference evidence="2" key="1">
    <citation type="journal article" date="2019" name="Int. J. Syst. Evol. Microbiol.">
        <title>The Global Catalogue of Microorganisms (GCM) 10K type strain sequencing project: providing services to taxonomists for standard genome sequencing and annotation.</title>
        <authorList>
            <consortium name="The Broad Institute Genomics Platform"/>
            <consortium name="The Broad Institute Genome Sequencing Center for Infectious Disease"/>
            <person name="Wu L."/>
            <person name="Ma J."/>
        </authorList>
    </citation>
    <scope>NUCLEOTIDE SEQUENCE [LARGE SCALE GENOMIC DNA]</scope>
    <source>
        <strain evidence="2">KACC 14058</strain>
    </source>
</reference>
<dbReference type="Gene3D" id="3.30.300.20">
    <property type="match status" value="1"/>
</dbReference>
<accession>A0ABV8VU28</accession>
<gene>
    <name evidence="1" type="ORF">ACFOZ1_09250</name>
</gene>
<dbReference type="SUPFAM" id="SSF82784">
    <property type="entry name" value="OsmC-like"/>
    <property type="match status" value="1"/>
</dbReference>
<dbReference type="Proteomes" id="UP001595880">
    <property type="component" value="Unassembled WGS sequence"/>
</dbReference>
<dbReference type="PANTHER" id="PTHR35368:SF1">
    <property type="entry name" value="HYDROPEROXIDE REDUCTASE"/>
    <property type="match status" value="1"/>
</dbReference>
<dbReference type="Pfam" id="PF02566">
    <property type="entry name" value="OsmC"/>
    <property type="match status" value="1"/>
</dbReference>
<dbReference type="InterPro" id="IPR036102">
    <property type="entry name" value="OsmC/Ohrsf"/>
</dbReference>
<keyword evidence="2" id="KW-1185">Reference proteome</keyword>
<dbReference type="RefSeq" id="WP_390198688.1">
    <property type="nucleotide sequence ID" value="NZ_JBHSDV010000002.1"/>
</dbReference>
<keyword evidence="1" id="KW-0575">Peroxidase</keyword>
<proteinExistence type="predicted"/>
<dbReference type="InterPro" id="IPR015946">
    <property type="entry name" value="KH_dom-like_a/b"/>
</dbReference>
<protein>
    <submittedName>
        <fullName evidence="1">OsmC family protein</fullName>
        <ecNumber evidence="1">1.11.1.-</ecNumber>
    </submittedName>
</protein>
<dbReference type="PANTHER" id="PTHR35368">
    <property type="entry name" value="HYDROPEROXIDE REDUCTASE"/>
    <property type="match status" value="1"/>
</dbReference>
<evidence type="ECO:0000313" key="2">
    <source>
        <dbReference type="Proteomes" id="UP001595880"/>
    </source>
</evidence>
<dbReference type="EMBL" id="JBHSDV010000002">
    <property type="protein sequence ID" value="MFC4387992.1"/>
    <property type="molecule type" value="Genomic_DNA"/>
</dbReference>
<dbReference type="EC" id="1.11.1.-" evidence="1"/>
<sequence length="148" mass="16305">MTIQTFKATAQLKEKYLVEATARNHSVLVDEPKSLGGTDEAMNPVELLLSALGACQSIVARTYAKKFDIDLRDFQVQLEGDINLDGFFDKADVRAGYSDIRVTYTTDTDAPAEKVEAFIAFLEAHCPVGDTIENTVNVTSTFHIEQKA</sequence>
<dbReference type="GO" id="GO:0004601">
    <property type="term" value="F:peroxidase activity"/>
    <property type="evidence" value="ECO:0007669"/>
    <property type="project" value="UniProtKB-KW"/>
</dbReference>
<organism evidence="1 2">
    <name type="scientific">Gracilibacillus marinus</name>
    <dbReference type="NCBI Taxonomy" id="630535"/>
    <lineage>
        <taxon>Bacteria</taxon>
        <taxon>Bacillati</taxon>
        <taxon>Bacillota</taxon>
        <taxon>Bacilli</taxon>
        <taxon>Bacillales</taxon>
        <taxon>Bacillaceae</taxon>
        <taxon>Gracilibacillus</taxon>
    </lineage>
</organism>
<comment type="caution">
    <text evidence="1">The sequence shown here is derived from an EMBL/GenBank/DDBJ whole genome shotgun (WGS) entry which is preliminary data.</text>
</comment>
<evidence type="ECO:0000313" key="1">
    <source>
        <dbReference type="EMBL" id="MFC4387992.1"/>
    </source>
</evidence>
<dbReference type="InterPro" id="IPR052924">
    <property type="entry name" value="OsmC/Ohr_hydroprdx_reductase"/>
</dbReference>
<name>A0ABV8VU28_9BACI</name>
<dbReference type="InterPro" id="IPR003718">
    <property type="entry name" value="OsmC/Ohr_fam"/>
</dbReference>
<keyword evidence="1" id="KW-0560">Oxidoreductase</keyword>